<dbReference type="Gene3D" id="3.40.50.300">
    <property type="entry name" value="P-loop containing nucleotide triphosphate hydrolases"/>
    <property type="match status" value="3"/>
</dbReference>
<keyword evidence="11" id="KW-0732">Signal</keyword>
<dbReference type="PANTHER" id="PTHR24223">
    <property type="entry name" value="ATP-BINDING CASSETTE SUB-FAMILY C"/>
    <property type="match status" value="1"/>
</dbReference>
<sequence length="1381" mass="154268">MDWLCVLVASLLLVGASTRASRIVHSGLLCRVLRCPLPWFEVTSRGHVLSRFSRDLDAVDAAIPVTFRSWLVCMLQVIATLALISFQTPGFLAVIAPLGLLYFLVQRLYGASARQLKRLDSNSKSPIISYFSETLQGMATVRAFRVQPHFVQHFQQLVDRNHSCVYPSLMANRHVPALSLHGYWNVAFDIPCKKGSANGRSTWLAIRLELCGNFIVFFAALFAVLEKERLTPGQVGLAISYAFTVTATLNWMVRMSSELENDIVAVERILEYHMLPIELVQDPWQLEEDALALGDVEWPERGEIQFEGLTARHRPEADPALRQVSVSIESKEKVGLVGRTGSGKSSLALALFRVLEVVEGSVVVDGVDIARLGLHTLRSRLTVIPQEPFVFAGSLRLNLDPAEQCNDSHLWRVLELAHLRSFVLTLPRQLDFEVAEGGENLSLGQRQLLCLARALLRKTQILVLDEVTASVDVETDAIIRSAIRQQFADCTVLTISHRLPAILDCNREEQTAISRLRTGHFRMLKFNEKIKIFPKCPKCDSQPASPEHLLNCIKSSKRPLGEPQDYNIGSVAYLTQQVWLMNATLRDNILFFRPYDQFRYEATVRACALTHDFALLQDGDLTLYGDKGVNLSGGQRQRIGLARAVYQNADVYLLDDPFSAVDAQVSQHIFHHVLGPSGLLRKKVGCRVATDRGTMDAVQTRVVVTHQLVYLPHADKVVFLHAGRVQEAGTFSELLDRRGALAEFLLHCISEMATRDDFQYDLDVVEDIVTKLAVERLTSLGPASPGSAHRTSLRPSTRDPVQRLRSISQQLSKNTVLNEIISRNSFLSKSSRESTSDISQPLSDLIEEMALPEEVMPTGKVKLTTYKAYFKSMGYMTVMGIYMSYMGLQLFALAANTWLSLWSGDPDTSTSSHRLAVYGLLGLCEGLCVLVASLLLVGASTRASRIVHSGLLCRVLRCPLPWFEVTSRGHVLSRFSRDLDAVDAAIPVTFRSWLVCMLQVIATLALISFQTPGFLAVIAPLGLLYFLVQRLYGASARQLKRLDSNSKSPIISYFSETLQGMATVRAFRVQPHFVQHFQQLVDRNHSCVYPSLMANRHVPALSLHGYWNGQISEETGGHGNNEVSYRTCWLLWEVGRYLLKSGIWWLAIRLELCGNFIVFFAALFAVLEKERLTPGQVGLAISYAFTVTATLNWMVRMSSELENDIVAVERILEYHMLPIEDPWQLEEDALALGDVEWPERGEIQFEGLTARHRPEADPALRQVSVSIESKEKVGLVGRTGSGKSSLALALFRVLEVTEGSVVVDGVDIARLGLHTLRSRLTVIPQEPFVFAGSLRLNLDPAEQCNDSHLWRVLELAHLRSFVLTLPRQLDFEVAEGGENLR</sequence>
<evidence type="ECO:0000256" key="9">
    <source>
        <dbReference type="SAM" id="MobiDB-lite"/>
    </source>
</evidence>
<keyword evidence="7 10" id="KW-1133">Transmembrane helix</keyword>
<dbReference type="InterPro" id="IPR050173">
    <property type="entry name" value="ABC_transporter_C-like"/>
</dbReference>
<name>A0ABY6KAC4_9ARAC</name>
<evidence type="ECO:0000256" key="11">
    <source>
        <dbReference type="SAM" id="SignalP"/>
    </source>
</evidence>
<dbReference type="InterPro" id="IPR003439">
    <property type="entry name" value="ABC_transporter-like_ATP-bd"/>
</dbReference>
<dbReference type="InterPro" id="IPR017871">
    <property type="entry name" value="ABC_transporter-like_CS"/>
</dbReference>
<evidence type="ECO:0000256" key="1">
    <source>
        <dbReference type="ARBA" id="ARBA00004128"/>
    </source>
</evidence>
<evidence type="ECO:0000256" key="6">
    <source>
        <dbReference type="ARBA" id="ARBA00022840"/>
    </source>
</evidence>
<feature type="region of interest" description="Disordered" evidence="9">
    <location>
        <begin position="780"/>
        <end position="801"/>
    </location>
</feature>
<dbReference type="Proteomes" id="UP001235939">
    <property type="component" value="Chromosome 03"/>
</dbReference>
<feature type="domain" description="ABC transmembrane type-1" evidence="13">
    <location>
        <begin position="1"/>
        <end position="261"/>
    </location>
</feature>
<evidence type="ECO:0000259" key="12">
    <source>
        <dbReference type="PROSITE" id="PS50893"/>
    </source>
</evidence>
<feature type="transmembrane region" description="Helical" evidence="10">
    <location>
        <begin position="915"/>
        <end position="937"/>
    </location>
</feature>
<keyword evidence="8 10" id="KW-0472">Membrane</keyword>
<organism evidence="14 15">
    <name type="scientific">Cordylochernes scorpioides</name>
    <dbReference type="NCBI Taxonomy" id="51811"/>
    <lineage>
        <taxon>Eukaryota</taxon>
        <taxon>Metazoa</taxon>
        <taxon>Ecdysozoa</taxon>
        <taxon>Arthropoda</taxon>
        <taxon>Chelicerata</taxon>
        <taxon>Arachnida</taxon>
        <taxon>Pseudoscorpiones</taxon>
        <taxon>Cheliferoidea</taxon>
        <taxon>Chernetidae</taxon>
        <taxon>Cordylochernes</taxon>
    </lineage>
</organism>
<dbReference type="SMART" id="SM00382">
    <property type="entry name" value="AAA"/>
    <property type="match status" value="2"/>
</dbReference>
<dbReference type="PROSITE" id="PS00211">
    <property type="entry name" value="ABC_TRANSPORTER_1"/>
    <property type="match status" value="2"/>
</dbReference>
<keyword evidence="6" id="KW-0067">ATP-binding</keyword>
<evidence type="ECO:0000256" key="10">
    <source>
        <dbReference type="SAM" id="Phobius"/>
    </source>
</evidence>
<evidence type="ECO:0000313" key="15">
    <source>
        <dbReference type="Proteomes" id="UP001235939"/>
    </source>
</evidence>
<feature type="domain" description="ABC transporter" evidence="12">
    <location>
        <begin position="304"/>
        <end position="747"/>
    </location>
</feature>
<evidence type="ECO:0000256" key="3">
    <source>
        <dbReference type="ARBA" id="ARBA00022692"/>
    </source>
</evidence>
<evidence type="ECO:0000256" key="7">
    <source>
        <dbReference type="ARBA" id="ARBA00022989"/>
    </source>
</evidence>
<dbReference type="InterPro" id="IPR003593">
    <property type="entry name" value="AAA+_ATPase"/>
</dbReference>
<keyword evidence="15" id="KW-1185">Reference proteome</keyword>
<reference evidence="14 15" key="1">
    <citation type="submission" date="2022-01" db="EMBL/GenBank/DDBJ databases">
        <title>A chromosomal length assembly of Cordylochernes scorpioides.</title>
        <authorList>
            <person name="Zeh D."/>
            <person name="Zeh J."/>
        </authorList>
    </citation>
    <scope>NUCLEOTIDE SEQUENCE [LARGE SCALE GENOMIC DNA]</scope>
    <source>
        <strain evidence="14">IN4F17</strain>
        <tissue evidence="14">Whole Body</tissue>
    </source>
</reference>
<dbReference type="InterPro" id="IPR027417">
    <property type="entry name" value="P-loop_NTPase"/>
</dbReference>
<gene>
    <name evidence="14" type="ORF">LAZ67_3005062</name>
</gene>
<evidence type="ECO:0000313" key="14">
    <source>
        <dbReference type="EMBL" id="UYV65680.1"/>
    </source>
</evidence>
<dbReference type="SUPFAM" id="SSF52540">
    <property type="entry name" value="P-loop containing nucleoside triphosphate hydrolases"/>
    <property type="match status" value="3"/>
</dbReference>
<dbReference type="PANTHER" id="PTHR24223:SF443">
    <property type="entry name" value="MULTIDRUG-RESISTANCE LIKE PROTEIN 1, ISOFORM I"/>
    <property type="match status" value="1"/>
</dbReference>
<dbReference type="SUPFAM" id="SSF90123">
    <property type="entry name" value="ABC transporter transmembrane region"/>
    <property type="match status" value="4"/>
</dbReference>
<dbReference type="CDD" id="cd18603">
    <property type="entry name" value="ABC_6TM_MRP1_2_3_6_D2_like"/>
    <property type="match status" value="2"/>
</dbReference>
<feature type="transmembrane region" description="Helical" evidence="10">
    <location>
        <begin position="77"/>
        <end position="105"/>
    </location>
</feature>
<keyword evidence="4" id="KW-0677">Repeat</keyword>
<protein>
    <submittedName>
        <fullName evidence="14">ABCC6</fullName>
    </submittedName>
</protein>
<dbReference type="PROSITE" id="PS50893">
    <property type="entry name" value="ABC_TRANSPORTER_2"/>
    <property type="match status" value="1"/>
</dbReference>
<feature type="transmembrane region" description="Helical" evidence="10">
    <location>
        <begin position="1143"/>
        <end position="1165"/>
    </location>
</feature>
<feature type="transmembrane region" description="Helical" evidence="10">
    <location>
        <begin position="1013"/>
        <end position="1032"/>
    </location>
</feature>
<dbReference type="Pfam" id="PF00005">
    <property type="entry name" value="ABC_tran"/>
    <property type="match status" value="3"/>
</dbReference>
<dbReference type="Pfam" id="PF00664">
    <property type="entry name" value="ABC_membrane"/>
    <property type="match status" value="2"/>
</dbReference>
<keyword evidence="3 10" id="KW-0812">Transmembrane</keyword>
<dbReference type="InterPro" id="IPR011527">
    <property type="entry name" value="ABC1_TM_dom"/>
</dbReference>
<keyword evidence="5" id="KW-0547">Nucleotide-binding</keyword>
<evidence type="ECO:0000256" key="5">
    <source>
        <dbReference type="ARBA" id="ARBA00022741"/>
    </source>
</evidence>
<dbReference type="CDD" id="cd03244">
    <property type="entry name" value="ABCC_MRP_domain2"/>
    <property type="match status" value="1"/>
</dbReference>
<dbReference type="PROSITE" id="PS50929">
    <property type="entry name" value="ABC_TM1F"/>
    <property type="match status" value="2"/>
</dbReference>
<dbReference type="Gene3D" id="1.20.1560.10">
    <property type="entry name" value="ABC transporter type 1, transmembrane domain"/>
    <property type="match status" value="2"/>
</dbReference>
<evidence type="ECO:0000256" key="4">
    <source>
        <dbReference type="ARBA" id="ARBA00022737"/>
    </source>
</evidence>
<feature type="transmembrane region" description="Helical" evidence="10">
    <location>
        <begin position="204"/>
        <end position="223"/>
    </location>
</feature>
<feature type="domain" description="ABC transmembrane type-1" evidence="13">
    <location>
        <begin position="889"/>
        <end position="1087"/>
    </location>
</feature>
<comment type="subcellular location">
    <subcellularLocation>
        <location evidence="1">Vacuole membrane</location>
        <topology evidence="1">Multi-pass membrane protein</topology>
    </subcellularLocation>
</comment>
<dbReference type="InterPro" id="IPR036640">
    <property type="entry name" value="ABC1_TM_sf"/>
</dbReference>
<evidence type="ECO:0000259" key="13">
    <source>
        <dbReference type="PROSITE" id="PS50929"/>
    </source>
</evidence>
<feature type="chain" id="PRO_5047273152" evidence="11">
    <location>
        <begin position="21"/>
        <end position="1381"/>
    </location>
</feature>
<accession>A0ABY6KAC4</accession>
<proteinExistence type="predicted"/>
<feature type="transmembrane region" description="Helical" evidence="10">
    <location>
        <begin position="1177"/>
        <end position="1195"/>
    </location>
</feature>
<keyword evidence="2" id="KW-0813">Transport</keyword>
<evidence type="ECO:0000256" key="2">
    <source>
        <dbReference type="ARBA" id="ARBA00022448"/>
    </source>
</evidence>
<feature type="signal peptide" evidence="11">
    <location>
        <begin position="1"/>
        <end position="20"/>
    </location>
</feature>
<feature type="transmembrane region" description="Helical" evidence="10">
    <location>
        <begin position="873"/>
        <end position="895"/>
    </location>
</feature>
<evidence type="ECO:0000256" key="8">
    <source>
        <dbReference type="ARBA" id="ARBA00023136"/>
    </source>
</evidence>
<dbReference type="EMBL" id="CP092865">
    <property type="protein sequence ID" value="UYV65680.1"/>
    <property type="molecule type" value="Genomic_DNA"/>
</dbReference>